<keyword evidence="2" id="KW-0812">Transmembrane</keyword>
<feature type="region of interest" description="Disordered" evidence="1">
    <location>
        <begin position="200"/>
        <end position="336"/>
    </location>
</feature>
<gene>
    <name evidence="3" type="ORF">TOPH_05898</name>
</gene>
<dbReference type="STRING" id="1163406.A0A0L0N642"/>
<evidence type="ECO:0000313" key="3">
    <source>
        <dbReference type="EMBL" id="KND89486.1"/>
    </source>
</evidence>
<keyword evidence="2" id="KW-0472">Membrane</keyword>
<feature type="compositionally biased region" description="Acidic residues" evidence="1">
    <location>
        <begin position="222"/>
        <end position="233"/>
    </location>
</feature>
<feature type="region of interest" description="Disordered" evidence="1">
    <location>
        <begin position="357"/>
        <end position="450"/>
    </location>
</feature>
<feature type="region of interest" description="Disordered" evidence="1">
    <location>
        <begin position="129"/>
        <end position="177"/>
    </location>
</feature>
<proteinExistence type="predicted"/>
<evidence type="ECO:0000256" key="2">
    <source>
        <dbReference type="SAM" id="Phobius"/>
    </source>
</evidence>
<feature type="transmembrane region" description="Helical" evidence="2">
    <location>
        <begin position="461"/>
        <end position="485"/>
    </location>
</feature>
<accession>A0A0L0N642</accession>
<dbReference type="OrthoDB" id="5413188at2759"/>
<dbReference type="Proteomes" id="UP000036947">
    <property type="component" value="Unassembled WGS sequence"/>
</dbReference>
<feature type="compositionally biased region" description="Basic and acidic residues" evidence="1">
    <location>
        <begin position="361"/>
        <end position="372"/>
    </location>
</feature>
<feature type="region of interest" description="Disordered" evidence="1">
    <location>
        <begin position="1"/>
        <end position="26"/>
    </location>
</feature>
<organism evidence="3 4">
    <name type="scientific">Tolypocladium ophioglossoides (strain CBS 100239)</name>
    <name type="common">Snaketongue truffleclub</name>
    <name type="synonym">Elaphocordyceps ophioglossoides</name>
    <dbReference type="NCBI Taxonomy" id="1163406"/>
    <lineage>
        <taxon>Eukaryota</taxon>
        <taxon>Fungi</taxon>
        <taxon>Dikarya</taxon>
        <taxon>Ascomycota</taxon>
        <taxon>Pezizomycotina</taxon>
        <taxon>Sordariomycetes</taxon>
        <taxon>Hypocreomycetidae</taxon>
        <taxon>Hypocreales</taxon>
        <taxon>Ophiocordycipitaceae</taxon>
        <taxon>Tolypocladium</taxon>
    </lineage>
</organism>
<dbReference type="AlphaFoldDB" id="A0A0L0N642"/>
<evidence type="ECO:0000313" key="4">
    <source>
        <dbReference type="Proteomes" id="UP000036947"/>
    </source>
</evidence>
<feature type="compositionally biased region" description="Acidic residues" evidence="1">
    <location>
        <begin position="249"/>
        <end position="261"/>
    </location>
</feature>
<feature type="compositionally biased region" description="Low complexity" evidence="1">
    <location>
        <begin position="167"/>
        <end position="177"/>
    </location>
</feature>
<evidence type="ECO:0000256" key="1">
    <source>
        <dbReference type="SAM" id="MobiDB-lite"/>
    </source>
</evidence>
<comment type="caution">
    <text evidence="3">The sequence shown here is derived from an EMBL/GenBank/DDBJ whole genome shotgun (WGS) entry which is preliminary data.</text>
</comment>
<name>A0A0L0N642_TOLOC</name>
<keyword evidence="4" id="KW-1185">Reference proteome</keyword>
<sequence>MSAPCQVPLPRDRHPAHQPWTDGDKTRPNLNKTLSLLALQHRPAPTSLLNCRSFVFLFFPSLFPFSRGPKCRLLAARGRSVFQLYFAIRRGAVNVTRPLALGLSLKAAPQRGFRHHQYHINWKTSTMDNQASQIRQQSAGMSQPAAARSSPGLPPRRRFDESWVEVSSQPSSSSLSSIGDEIVTTGLRVAGPYNRRRRLPASARSLPQQNTAIHAAGTSSQEEYDESESEDDQLMTSSTENMRPPQEGANDDSDADSDDADNVTALGRVSDRPVFQPQPNAFSHPQSQVPQRSHSATYAMPPHPHSGFTRPSFSRRSQTRVHRGGPNFMSPSSAREDNDAALRASLTTLLSCAAAARGLPKTKEEAETRRMGGDGVGPSNQPMELRLVPESELMEDPGPAQAGSMPSPRTRKSPARSPSRADGASTDKPKRAVSAGRSPRATKKKKTAAGVADDALISPTLLTWAVSAGVVVLVSVVGFGAGHVIGREVGRQEALSASVSGVNETTQCGREVIRSSGGGLRRLRWGAVGKSIVAQA</sequence>
<dbReference type="EMBL" id="LFRF01000018">
    <property type="protein sequence ID" value="KND89486.1"/>
    <property type="molecule type" value="Genomic_DNA"/>
</dbReference>
<protein>
    <submittedName>
        <fullName evidence="3">Uncharacterized protein</fullName>
    </submittedName>
</protein>
<reference evidence="3 4" key="1">
    <citation type="journal article" date="2015" name="BMC Genomics">
        <title>The genome of the truffle-parasite Tolypocladium ophioglossoides and the evolution of antifungal peptaibiotics.</title>
        <authorList>
            <person name="Quandt C.A."/>
            <person name="Bushley K.E."/>
            <person name="Spatafora J.W."/>
        </authorList>
    </citation>
    <scope>NUCLEOTIDE SEQUENCE [LARGE SCALE GENOMIC DNA]</scope>
    <source>
        <strain evidence="3 4">CBS 100239</strain>
    </source>
</reference>
<keyword evidence="2" id="KW-1133">Transmembrane helix</keyword>
<feature type="compositionally biased region" description="Polar residues" evidence="1">
    <location>
        <begin position="277"/>
        <end position="296"/>
    </location>
</feature>
<feature type="compositionally biased region" description="Polar residues" evidence="1">
    <location>
        <begin position="129"/>
        <end position="141"/>
    </location>
</feature>